<dbReference type="Proteomes" id="UP001500842">
    <property type="component" value="Unassembled WGS sequence"/>
</dbReference>
<comment type="caution">
    <text evidence="2">The sequence shown here is derived from an EMBL/GenBank/DDBJ whole genome shotgun (WGS) entry which is preliminary data.</text>
</comment>
<gene>
    <name evidence="2" type="ORF">GCM10009788_59210</name>
</gene>
<accession>A0ABN2C154</accession>
<name>A0ABN2C154_9ACTN</name>
<protein>
    <submittedName>
        <fullName evidence="2">Uncharacterized protein</fullName>
    </submittedName>
</protein>
<evidence type="ECO:0000313" key="2">
    <source>
        <dbReference type="EMBL" id="GAA1549540.1"/>
    </source>
</evidence>
<evidence type="ECO:0000313" key="3">
    <source>
        <dbReference type="Proteomes" id="UP001500842"/>
    </source>
</evidence>
<sequence length="65" mass="6987">MLAQEKGPDPWGNGMFTRPSQDRRIPLAASHSVSQSRSAELYAEGGSRNTSGGEEGAPRNASRRD</sequence>
<dbReference type="EMBL" id="BAAAOR010000055">
    <property type="protein sequence ID" value="GAA1549540.1"/>
    <property type="molecule type" value="Genomic_DNA"/>
</dbReference>
<proteinExistence type="predicted"/>
<reference evidence="2 3" key="1">
    <citation type="journal article" date="2019" name="Int. J. Syst. Evol. Microbiol.">
        <title>The Global Catalogue of Microorganisms (GCM) 10K type strain sequencing project: providing services to taxonomists for standard genome sequencing and annotation.</title>
        <authorList>
            <consortium name="The Broad Institute Genomics Platform"/>
            <consortium name="The Broad Institute Genome Sequencing Center for Infectious Disease"/>
            <person name="Wu L."/>
            <person name="Ma J."/>
        </authorList>
    </citation>
    <scope>NUCLEOTIDE SEQUENCE [LARGE SCALE GENOMIC DNA]</scope>
    <source>
        <strain evidence="2 3">JCM 14942</strain>
    </source>
</reference>
<keyword evidence="3" id="KW-1185">Reference proteome</keyword>
<organism evidence="2 3">
    <name type="scientific">Nocardioides humi</name>
    <dbReference type="NCBI Taxonomy" id="449461"/>
    <lineage>
        <taxon>Bacteria</taxon>
        <taxon>Bacillati</taxon>
        <taxon>Actinomycetota</taxon>
        <taxon>Actinomycetes</taxon>
        <taxon>Propionibacteriales</taxon>
        <taxon>Nocardioidaceae</taxon>
        <taxon>Nocardioides</taxon>
    </lineage>
</organism>
<evidence type="ECO:0000256" key="1">
    <source>
        <dbReference type="SAM" id="MobiDB-lite"/>
    </source>
</evidence>
<feature type="region of interest" description="Disordered" evidence="1">
    <location>
        <begin position="1"/>
        <end position="65"/>
    </location>
</feature>